<organism evidence="4">
    <name type="scientific">Nippostrongylus brasiliensis</name>
    <name type="common">Rat hookworm</name>
    <dbReference type="NCBI Taxonomy" id="27835"/>
    <lineage>
        <taxon>Eukaryota</taxon>
        <taxon>Metazoa</taxon>
        <taxon>Ecdysozoa</taxon>
        <taxon>Nematoda</taxon>
        <taxon>Chromadorea</taxon>
        <taxon>Rhabditida</taxon>
        <taxon>Rhabditina</taxon>
        <taxon>Rhabditomorpha</taxon>
        <taxon>Strongyloidea</taxon>
        <taxon>Heligmosomidae</taxon>
        <taxon>Nippostrongylus</taxon>
    </lineage>
</organism>
<keyword evidence="1" id="KW-0472">Membrane</keyword>
<keyword evidence="1" id="KW-1133">Transmembrane helix</keyword>
<feature type="transmembrane region" description="Helical" evidence="1">
    <location>
        <begin position="41"/>
        <end position="59"/>
    </location>
</feature>
<proteinExistence type="predicted"/>
<evidence type="ECO:0000313" key="4">
    <source>
        <dbReference type="WBParaSite" id="NBR_0001544801-mRNA-1"/>
    </source>
</evidence>
<feature type="transmembrane region" description="Helical" evidence="1">
    <location>
        <begin position="79"/>
        <end position="99"/>
    </location>
</feature>
<dbReference type="WBParaSite" id="NBR_0001544801-mRNA-1">
    <property type="protein sequence ID" value="NBR_0001544801-mRNA-1"/>
    <property type="gene ID" value="NBR_0001544801"/>
</dbReference>
<reference evidence="4" key="1">
    <citation type="submission" date="2016-04" db="UniProtKB">
        <authorList>
            <consortium name="WormBaseParasite"/>
        </authorList>
    </citation>
    <scope>IDENTIFICATION</scope>
</reference>
<protein>
    <submittedName>
        <fullName evidence="4">CASP-like protein</fullName>
    </submittedName>
</protein>
<reference evidence="2 3" key="2">
    <citation type="submission" date="2018-11" db="EMBL/GenBank/DDBJ databases">
        <authorList>
            <consortium name="Pathogen Informatics"/>
        </authorList>
    </citation>
    <scope>NUCLEOTIDE SEQUENCE [LARGE SCALE GENOMIC DNA]</scope>
</reference>
<name>A0A158R2B3_NIPBR</name>
<evidence type="ECO:0000256" key="1">
    <source>
        <dbReference type="SAM" id="Phobius"/>
    </source>
</evidence>
<dbReference type="Proteomes" id="UP000271162">
    <property type="component" value="Unassembled WGS sequence"/>
</dbReference>
<evidence type="ECO:0000313" key="2">
    <source>
        <dbReference type="EMBL" id="VDL79043.1"/>
    </source>
</evidence>
<dbReference type="AlphaFoldDB" id="A0A158R2B3"/>
<accession>A0A158R2B3</accession>
<evidence type="ECO:0000313" key="3">
    <source>
        <dbReference type="Proteomes" id="UP000271162"/>
    </source>
</evidence>
<keyword evidence="1" id="KW-0812">Transmembrane</keyword>
<dbReference type="EMBL" id="UYSL01021741">
    <property type="protein sequence ID" value="VDL79043.1"/>
    <property type="molecule type" value="Genomic_DNA"/>
</dbReference>
<keyword evidence="3" id="KW-1185">Reference proteome</keyword>
<sequence length="154" mass="16757">MKPSNSLPSLLHVMELKIAPQACIRIAVLSGLVVKGDRNLLLLRIFGLIVFAFSATSVHETFASSLQHKPCHAYVPAGAALQEYLCIAVFVLFSASLLFDCDMMVVNLVSLLPDTIPPNELKGYSPLFMSTTFDSAPFAKLRASESTVTVQTRI</sequence>
<gene>
    <name evidence="2" type="ORF">NBR_LOCUS15449</name>
</gene>